<name>A0A1F4VRQ9_UNCKA</name>
<dbReference type="Pfam" id="PF07724">
    <property type="entry name" value="AAA_2"/>
    <property type="match status" value="1"/>
</dbReference>
<dbReference type="GO" id="GO:0005737">
    <property type="term" value="C:cytoplasm"/>
    <property type="evidence" value="ECO:0007669"/>
    <property type="project" value="TreeGrafter"/>
</dbReference>
<dbReference type="GO" id="GO:0005524">
    <property type="term" value="F:ATP binding"/>
    <property type="evidence" value="ECO:0007669"/>
    <property type="project" value="UniProtKB-KW"/>
</dbReference>
<accession>A0A1F4VRQ9</accession>
<dbReference type="Pfam" id="PF17871">
    <property type="entry name" value="AAA_lid_9"/>
    <property type="match status" value="1"/>
</dbReference>
<dbReference type="Pfam" id="PF00004">
    <property type="entry name" value="AAA"/>
    <property type="match status" value="1"/>
</dbReference>
<feature type="domain" description="AAA+ ATPase" evidence="6">
    <location>
        <begin position="564"/>
        <end position="732"/>
    </location>
</feature>
<dbReference type="PANTHER" id="PTHR11638">
    <property type="entry name" value="ATP-DEPENDENT CLP PROTEASE"/>
    <property type="match status" value="1"/>
</dbReference>
<dbReference type="Gene3D" id="3.40.50.300">
    <property type="entry name" value="P-loop containing nucleotide triphosphate hydrolases"/>
    <property type="match status" value="2"/>
</dbReference>
<dbReference type="GO" id="GO:0034605">
    <property type="term" value="P:cellular response to heat"/>
    <property type="evidence" value="ECO:0007669"/>
    <property type="project" value="TreeGrafter"/>
</dbReference>
<dbReference type="InterPro" id="IPR003959">
    <property type="entry name" value="ATPase_AAA_core"/>
</dbReference>
<dbReference type="CDD" id="cd19499">
    <property type="entry name" value="RecA-like_ClpB_Hsp104-like"/>
    <property type="match status" value="1"/>
</dbReference>
<dbReference type="GO" id="GO:0016887">
    <property type="term" value="F:ATP hydrolysis activity"/>
    <property type="evidence" value="ECO:0007669"/>
    <property type="project" value="InterPro"/>
</dbReference>
<keyword evidence="5" id="KW-0812">Transmembrane</keyword>
<evidence type="ECO:0000256" key="5">
    <source>
        <dbReference type="SAM" id="Phobius"/>
    </source>
</evidence>
<evidence type="ECO:0000259" key="7">
    <source>
        <dbReference type="SMART" id="SM01086"/>
    </source>
</evidence>
<dbReference type="CDD" id="cd00009">
    <property type="entry name" value="AAA"/>
    <property type="match status" value="1"/>
</dbReference>
<evidence type="ECO:0000259" key="6">
    <source>
        <dbReference type="SMART" id="SM00382"/>
    </source>
</evidence>
<feature type="transmembrane region" description="Helical" evidence="5">
    <location>
        <begin position="71"/>
        <end position="91"/>
    </location>
</feature>
<dbReference type="Gene3D" id="1.10.8.60">
    <property type="match status" value="2"/>
</dbReference>
<evidence type="ECO:0000256" key="1">
    <source>
        <dbReference type="ARBA" id="ARBA00022737"/>
    </source>
</evidence>
<dbReference type="SUPFAM" id="SSF52540">
    <property type="entry name" value="P-loop containing nucleoside triphosphate hydrolases"/>
    <property type="match status" value="2"/>
</dbReference>
<sequence length="821" mass="91425">MAVGLTFKLLATPLYQDNSVVGIVIGPIIRSLKLLLGMSILFPLFLVIMIPLIFWLIFEGLIFFIPQYPQIATPFLLINLGGIFVYVLVFFRYNFRPLRQTDNLYFWSHWDVRGIIEKDQTVGQIFVKFWQVGKTHKILVRLGVTEEMVNDLSPKLLTHISGFQILNNGFDSAHPKMISITDTLQSLFSLDEPLLDYFEKRGIAVPEIRSVIWWNNQEDLLNSPPTILSGAYQVHTRGGVNRSWSALPTPFLNSVSHDLTKEVQIKISPFIIPRDKILMEIERSLGRSKSNHVLLVGPSGSGKTSLLYSLASKIITGGDDRVLWDQRVVVLYPSELTSGAKNAGEIELRFNNVMDEVSRAGNIILAIEDIHTLLSPGETAELNPVLKILVTHLNNARFKLIATTTPEAFREYLEGDPNLIKNFDRIDLEEASLEEVLPMLELKALEYEGKFEGLTFTYLALKKLLELSNRLIHDRVMPDKAFNSLDTVINSLPRKGGLISPELVIKVISEEVHIPLGTTAEEKKGLLHLEKTMEKRVIGQKAAIHEIASILRRARVGVANQNRPIGSILLAGPTGVGKTEIARTLSSVYFGNEEMIRLDMSEYQGVDGVKRLIGGMDGKDEQFGILSEAVKSKPGALILLDELEKADPGVLDIFLQILEDGTATDGSGQKIDFTNNLIYATSNVGSEQIIAALNQGLTVASIKKQLDELMFHAFKPEFLNRFDGIVYANALSLPEVEQIANLQLRDLAIRVKHEQGIILRWTPQFVTGIAQLGFTPTLGARPLRRVIQDRVESSLATMILKGLVKPGGTVLLTPQLLVNQS</sequence>
<evidence type="ECO:0000256" key="3">
    <source>
        <dbReference type="ARBA" id="ARBA00022840"/>
    </source>
</evidence>
<feature type="domain" description="Clp ATPase C-terminal" evidence="7">
    <location>
        <begin position="731"/>
        <end position="818"/>
    </location>
</feature>
<keyword evidence="2" id="KW-0547">Nucleotide-binding</keyword>
<organism evidence="8 9">
    <name type="scientific">candidate division WWE3 bacterium RIFCSPLOWO2_01_FULL_42_11</name>
    <dbReference type="NCBI Taxonomy" id="1802627"/>
    <lineage>
        <taxon>Bacteria</taxon>
        <taxon>Katanobacteria</taxon>
    </lineage>
</organism>
<dbReference type="SMART" id="SM01086">
    <property type="entry name" value="ClpB_D2-small"/>
    <property type="match status" value="1"/>
</dbReference>
<gene>
    <name evidence="8" type="ORF">A3A70_01015</name>
</gene>
<evidence type="ECO:0008006" key="10">
    <source>
        <dbReference type="Google" id="ProtNLM"/>
    </source>
</evidence>
<dbReference type="EMBL" id="MEVK01000005">
    <property type="protein sequence ID" value="OGC59887.1"/>
    <property type="molecule type" value="Genomic_DNA"/>
</dbReference>
<dbReference type="SMART" id="SM00382">
    <property type="entry name" value="AAA"/>
    <property type="match status" value="2"/>
</dbReference>
<proteinExistence type="predicted"/>
<keyword evidence="1" id="KW-0677">Repeat</keyword>
<dbReference type="AlphaFoldDB" id="A0A1F4VRQ9"/>
<keyword evidence="5" id="KW-1133">Transmembrane helix</keyword>
<dbReference type="Proteomes" id="UP000178964">
    <property type="component" value="Unassembled WGS sequence"/>
</dbReference>
<dbReference type="STRING" id="1802627.A3A70_01015"/>
<dbReference type="Pfam" id="PF10431">
    <property type="entry name" value="ClpB_D2-small"/>
    <property type="match status" value="1"/>
</dbReference>
<evidence type="ECO:0000256" key="4">
    <source>
        <dbReference type="ARBA" id="ARBA00023186"/>
    </source>
</evidence>
<feature type="transmembrane region" description="Helical" evidence="5">
    <location>
        <begin position="40"/>
        <end position="65"/>
    </location>
</feature>
<reference evidence="8 9" key="1">
    <citation type="journal article" date="2016" name="Nat. Commun.">
        <title>Thousands of microbial genomes shed light on interconnected biogeochemical processes in an aquifer system.</title>
        <authorList>
            <person name="Anantharaman K."/>
            <person name="Brown C.T."/>
            <person name="Hug L.A."/>
            <person name="Sharon I."/>
            <person name="Castelle C.J."/>
            <person name="Probst A.J."/>
            <person name="Thomas B.C."/>
            <person name="Singh A."/>
            <person name="Wilkins M.J."/>
            <person name="Karaoz U."/>
            <person name="Brodie E.L."/>
            <person name="Williams K.H."/>
            <person name="Hubbard S.S."/>
            <person name="Banfield J.F."/>
        </authorList>
    </citation>
    <scope>NUCLEOTIDE SEQUENCE [LARGE SCALE GENOMIC DNA]</scope>
</reference>
<dbReference type="InterPro" id="IPR041546">
    <property type="entry name" value="ClpA/ClpB_AAA_lid"/>
</dbReference>
<feature type="domain" description="AAA+ ATPase" evidence="6">
    <location>
        <begin position="289"/>
        <end position="433"/>
    </location>
</feature>
<evidence type="ECO:0000313" key="9">
    <source>
        <dbReference type="Proteomes" id="UP000178964"/>
    </source>
</evidence>
<dbReference type="InterPro" id="IPR003593">
    <property type="entry name" value="AAA+_ATPase"/>
</dbReference>
<dbReference type="InterPro" id="IPR001270">
    <property type="entry name" value="ClpA/B"/>
</dbReference>
<keyword evidence="5" id="KW-0472">Membrane</keyword>
<dbReference type="PANTHER" id="PTHR11638:SF18">
    <property type="entry name" value="HEAT SHOCK PROTEIN 104"/>
    <property type="match status" value="1"/>
</dbReference>
<keyword evidence="3" id="KW-0067">ATP-binding</keyword>
<comment type="caution">
    <text evidence="8">The sequence shown here is derived from an EMBL/GenBank/DDBJ whole genome shotgun (WGS) entry which is preliminary data.</text>
</comment>
<evidence type="ECO:0000256" key="2">
    <source>
        <dbReference type="ARBA" id="ARBA00022741"/>
    </source>
</evidence>
<protein>
    <recommendedName>
        <fullName evidence="10">Sigma-54 factor interaction domain-containing protein</fullName>
    </recommendedName>
</protein>
<dbReference type="InterPro" id="IPR019489">
    <property type="entry name" value="Clp_ATPase_C"/>
</dbReference>
<dbReference type="InterPro" id="IPR050130">
    <property type="entry name" value="ClpA_ClpB"/>
</dbReference>
<evidence type="ECO:0000313" key="8">
    <source>
        <dbReference type="EMBL" id="OGC59887.1"/>
    </source>
</evidence>
<dbReference type="InterPro" id="IPR027417">
    <property type="entry name" value="P-loop_NTPase"/>
</dbReference>
<dbReference type="PRINTS" id="PR00300">
    <property type="entry name" value="CLPPROTEASEA"/>
</dbReference>
<keyword evidence="4" id="KW-0143">Chaperone</keyword>